<dbReference type="OrthoDB" id="9815825at2"/>
<organism evidence="3 4">
    <name type="scientific">Sphingobacterium allocomposti</name>
    <dbReference type="NCBI Taxonomy" id="415956"/>
    <lineage>
        <taxon>Bacteria</taxon>
        <taxon>Pseudomonadati</taxon>
        <taxon>Bacteroidota</taxon>
        <taxon>Sphingobacteriia</taxon>
        <taxon>Sphingobacteriales</taxon>
        <taxon>Sphingobacteriaceae</taxon>
        <taxon>Sphingobacterium</taxon>
    </lineage>
</organism>
<keyword evidence="4" id="KW-1185">Reference proteome</keyword>
<dbReference type="InterPro" id="IPR055170">
    <property type="entry name" value="GFO_IDH_MocA-like_dom"/>
</dbReference>
<dbReference type="Proteomes" id="UP000325105">
    <property type="component" value="Unassembled WGS sequence"/>
</dbReference>
<protein>
    <submittedName>
        <fullName evidence="3">Putative dehydrogenase</fullName>
    </submittedName>
</protein>
<accession>A0A5S5DGB4</accession>
<dbReference type="EMBL" id="VNHX01000013">
    <property type="protein sequence ID" value="TYP94176.1"/>
    <property type="molecule type" value="Genomic_DNA"/>
</dbReference>
<dbReference type="PANTHER" id="PTHR43249:SF1">
    <property type="entry name" value="D-GLUCOSIDE 3-DEHYDROGENASE"/>
    <property type="match status" value="1"/>
</dbReference>
<dbReference type="InterPro" id="IPR052515">
    <property type="entry name" value="Gfo/Idh/MocA_Oxidoreductase"/>
</dbReference>
<dbReference type="InterPro" id="IPR000683">
    <property type="entry name" value="Gfo/Idh/MocA-like_OxRdtase_N"/>
</dbReference>
<evidence type="ECO:0000313" key="4">
    <source>
        <dbReference type="Proteomes" id="UP000325105"/>
    </source>
</evidence>
<evidence type="ECO:0000259" key="2">
    <source>
        <dbReference type="Pfam" id="PF22725"/>
    </source>
</evidence>
<dbReference type="InterPro" id="IPR036291">
    <property type="entry name" value="NAD(P)-bd_dom_sf"/>
</dbReference>
<reference evidence="3 4" key="1">
    <citation type="submission" date="2019-07" db="EMBL/GenBank/DDBJ databases">
        <title>Genomic Encyclopedia of Archaeal and Bacterial Type Strains, Phase II (KMG-II): from individual species to whole genera.</title>
        <authorList>
            <person name="Goeker M."/>
        </authorList>
    </citation>
    <scope>NUCLEOTIDE SEQUENCE [LARGE SCALE GENOMIC DNA]</scope>
    <source>
        <strain evidence="3 4">DSM 18850</strain>
    </source>
</reference>
<feature type="domain" description="Gfo/Idh/MocA-like oxidoreductase N-terminal" evidence="1">
    <location>
        <begin position="7"/>
        <end position="120"/>
    </location>
</feature>
<dbReference type="PANTHER" id="PTHR43249">
    <property type="entry name" value="UDP-N-ACETYL-2-AMINO-2-DEOXY-D-GLUCURONATE OXIDASE"/>
    <property type="match status" value="1"/>
</dbReference>
<name>A0A5S5DGB4_9SPHI</name>
<dbReference type="Pfam" id="PF01408">
    <property type="entry name" value="GFO_IDH_MocA"/>
    <property type="match status" value="1"/>
</dbReference>
<dbReference type="Pfam" id="PF22725">
    <property type="entry name" value="GFO_IDH_MocA_C3"/>
    <property type="match status" value="1"/>
</dbReference>
<evidence type="ECO:0000313" key="3">
    <source>
        <dbReference type="EMBL" id="TYP94176.1"/>
    </source>
</evidence>
<gene>
    <name evidence="3" type="ORF">BC792_11344</name>
</gene>
<proteinExistence type="predicted"/>
<dbReference type="Gene3D" id="3.40.50.720">
    <property type="entry name" value="NAD(P)-binding Rossmann-like Domain"/>
    <property type="match status" value="1"/>
</dbReference>
<dbReference type="Gene3D" id="3.30.360.10">
    <property type="entry name" value="Dihydrodipicolinate Reductase, domain 2"/>
    <property type="match status" value="1"/>
</dbReference>
<dbReference type="SUPFAM" id="SSF55347">
    <property type="entry name" value="Glyceraldehyde-3-phosphate dehydrogenase-like, C-terminal domain"/>
    <property type="match status" value="1"/>
</dbReference>
<sequence>MKNKPLGFAIIGTGSIAGVHAGVLSAMDGVRLVGVFNRTHKRAISFAGQFQCKAYADLSDLLAEESLDAVCICSASGAHLEHALACIEAGKHCLIEKPLEVTPERCIRLLEAADRRGVKIGTVFHSRFYEASQLLRRAVAAGRFGQPVLGSAYVKWSRDVAYYTSADWRGTWAYDGGGVLMNQGIHAVDLLQWYMGPVSAVHAKVANRRHTAIEVEDTIVVNVIFESGALGSIECTTAAFPGSSKRIEVVGTSGTAVLEEDRLTAWQFAEEAAEDEAIRQAFSAMRTPGGADNPMNITHTGHQLQIADFADAIRTDRSPLIDGREGSKSVAIIHAIYESARTGETVYLEKNDT</sequence>
<dbReference type="GO" id="GO:0000166">
    <property type="term" value="F:nucleotide binding"/>
    <property type="evidence" value="ECO:0007669"/>
    <property type="project" value="InterPro"/>
</dbReference>
<dbReference type="RefSeq" id="WP_148908996.1">
    <property type="nucleotide sequence ID" value="NZ_VNHX01000013.1"/>
</dbReference>
<dbReference type="SUPFAM" id="SSF51735">
    <property type="entry name" value="NAD(P)-binding Rossmann-fold domains"/>
    <property type="match status" value="1"/>
</dbReference>
<comment type="caution">
    <text evidence="3">The sequence shown here is derived from an EMBL/GenBank/DDBJ whole genome shotgun (WGS) entry which is preliminary data.</text>
</comment>
<dbReference type="AlphaFoldDB" id="A0A5S5DGB4"/>
<feature type="domain" description="GFO/IDH/MocA-like oxidoreductase" evidence="2">
    <location>
        <begin position="133"/>
        <end position="256"/>
    </location>
</feature>
<evidence type="ECO:0000259" key="1">
    <source>
        <dbReference type="Pfam" id="PF01408"/>
    </source>
</evidence>